<protein>
    <submittedName>
        <fullName evidence="1">Uncharacterized protein</fullName>
    </submittedName>
</protein>
<dbReference type="Proteomes" id="UP000824633">
    <property type="component" value="Chromosome"/>
</dbReference>
<reference evidence="2" key="1">
    <citation type="submission" date="2021-07" db="EMBL/GenBank/DDBJ databases">
        <title>Complete genome sequencing of a Clostridium isolate.</title>
        <authorList>
            <person name="Ueki A."/>
            <person name="Tonouchi A."/>
        </authorList>
    </citation>
    <scope>NUCLEOTIDE SEQUENCE [LARGE SCALE GENOMIC DNA]</scope>
    <source>
        <strain evidence="2">C5S11</strain>
    </source>
</reference>
<organism evidence="1 2">
    <name type="scientific">Clostridium gelidum</name>
    <dbReference type="NCBI Taxonomy" id="704125"/>
    <lineage>
        <taxon>Bacteria</taxon>
        <taxon>Bacillati</taxon>
        <taxon>Bacillota</taxon>
        <taxon>Clostridia</taxon>
        <taxon>Eubacteriales</taxon>
        <taxon>Clostridiaceae</taxon>
        <taxon>Clostridium</taxon>
    </lineage>
</organism>
<gene>
    <name evidence="1" type="ORF">psyc5s11_30600</name>
</gene>
<keyword evidence="2" id="KW-1185">Reference proteome</keyword>
<sequence>MIYIASAFAQLERETIAERVRDNMDRACKELSMVGRFSFTWLFKKKRILF</sequence>
<dbReference type="EMBL" id="AP024849">
    <property type="protein sequence ID" value="BCZ46993.1"/>
    <property type="molecule type" value="Genomic_DNA"/>
</dbReference>
<evidence type="ECO:0000313" key="2">
    <source>
        <dbReference type="Proteomes" id="UP000824633"/>
    </source>
</evidence>
<evidence type="ECO:0000313" key="1">
    <source>
        <dbReference type="EMBL" id="BCZ46993.1"/>
    </source>
</evidence>
<proteinExistence type="predicted"/>
<name>A0ABN6IZR3_9CLOT</name>
<accession>A0ABN6IZR3</accession>